<comment type="caution">
    <text evidence="2">The sequence shown here is derived from an EMBL/GenBank/DDBJ whole genome shotgun (WGS) entry which is preliminary data.</text>
</comment>
<organism evidence="2 3">
    <name type="scientific">Cyphellophora attinorum</name>
    <dbReference type="NCBI Taxonomy" id="1664694"/>
    <lineage>
        <taxon>Eukaryota</taxon>
        <taxon>Fungi</taxon>
        <taxon>Dikarya</taxon>
        <taxon>Ascomycota</taxon>
        <taxon>Pezizomycotina</taxon>
        <taxon>Eurotiomycetes</taxon>
        <taxon>Chaetothyriomycetidae</taxon>
        <taxon>Chaetothyriales</taxon>
        <taxon>Cyphellophoraceae</taxon>
        <taxon>Cyphellophora</taxon>
    </lineage>
</organism>
<sequence>MLDGSFMEASSGVVHLHDDPCRGLRLVLNALTTSTPHQYLRGADYRLIQEAYIVTDKYKMASLHRTVTERLLPDIFAFTWELTHHALRLSSNKFKSCHYDFFNEYFSGYPEDLWPLYAKALVHYQRVEPDADLISHLFEDNSKMAHFMIKQLTKEVAVHEDHAKGFKSKLEAEEAKVAALNKKVRDIGDDLNVLAGKLKV</sequence>
<protein>
    <submittedName>
        <fullName evidence="2">Uncharacterized protein</fullName>
    </submittedName>
</protein>
<feature type="coiled-coil region" evidence="1">
    <location>
        <begin position="163"/>
        <end position="190"/>
    </location>
</feature>
<dbReference type="RefSeq" id="XP_017997649.1">
    <property type="nucleotide sequence ID" value="XM_018141157.1"/>
</dbReference>
<keyword evidence="1" id="KW-0175">Coiled coil</keyword>
<dbReference type="AlphaFoldDB" id="A0A0N1NXP6"/>
<dbReference type="GeneID" id="28733027"/>
<dbReference type="EMBL" id="LFJN01000022">
    <property type="protein sequence ID" value="KPI37686.1"/>
    <property type="molecule type" value="Genomic_DNA"/>
</dbReference>
<keyword evidence="3" id="KW-1185">Reference proteome</keyword>
<proteinExistence type="predicted"/>
<dbReference type="VEuPathDB" id="FungiDB:AB675_127"/>
<accession>A0A0N1NXP6</accession>
<name>A0A0N1NXP6_9EURO</name>
<reference evidence="2 3" key="1">
    <citation type="submission" date="2015-06" db="EMBL/GenBank/DDBJ databases">
        <title>Draft genome of the ant-associated black yeast Phialophora attae CBS 131958.</title>
        <authorList>
            <person name="Moreno L.F."/>
            <person name="Stielow B.J."/>
            <person name="de Hoog S."/>
            <person name="Vicente V.A."/>
            <person name="Weiss V.A."/>
            <person name="de Vries M."/>
            <person name="Cruz L.M."/>
            <person name="Souza E.M."/>
        </authorList>
    </citation>
    <scope>NUCLEOTIDE SEQUENCE [LARGE SCALE GENOMIC DNA]</scope>
    <source>
        <strain evidence="2 3">CBS 131958</strain>
    </source>
</reference>
<dbReference type="Proteomes" id="UP000038010">
    <property type="component" value="Unassembled WGS sequence"/>
</dbReference>
<evidence type="ECO:0000313" key="3">
    <source>
        <dbReference type="Proteomes" id="UP000038010"/>
    </source>
</evidence>
<dbReference type="OrthoDB" id="6359816at2759"/>
<evidence type="ECO:0000256" key="1">
    <source>
        <dbReference type="SAM" id="Coils"/>
    </source>
</evidence>
<gene>
    <name evidence="2" type="ORF">AB675_127</name>
</gene>
<evidence type="ECO:0000313" key="2">
    <source>
        <dbReference type="EMBL" id="KPI37686.1"/>
    </source>
</evidence>